<gene>
    <name evidence="2" type="ORF">TRIATDRAFT_217096</name>
</gene>
<dbReference type="eggNOG" id="ENOG502SVFZ">
    <property type="taxonomic scope" value="Eukaryota"/>
</dbReference>
<dbReference type="Pfam" id="PF13577">
    <property type="entry name" value="SnoaL_4"/>
    <property type="match status" value="1"/>
</dbReference>
<name>G9NP65_HYPAI</name>
<proteinExistence type="predicted"/>
<accession>G9NP65</accession>
<dbReference type="InterPro" id="IPR032710">
    <property type="entry name" value="NTF2-like_dom_sf"/>
</dbReference>
<sequence>MLLSTEIAEIIRQKKSQYVRYIDTKQWSKFELIALPNAELSFYNPDGSIMTVGRKRLSFISIHTFAEYFGKVFTNAQTLHMIGNAEFEMVGSDEVRVIWSMEDQIIISHYAEMRGGGYYFETWVKTENDWFLKSLRLERTYIKYNFFARIGMLMQQIGLL</sequence>
<keyword evidence="3" id="KW-1185">Reference proteome</keyword>
<dbReference type="Proteomes" id="UP000005426">
    <property type="component" value="Unassembled WGS sequence"/>
</dbReference>
<feature type="domain" description="SnoaL-like" evidence="1">
    <location>
        <begin position="9"/>
        <end position="136"/>
    </location>
</feature>
<dbReference type="OMA" id="GFYYETW"/>
<evidence type="ECO:0000259" key="1">
    <source>
        <dbReference type="Pfam" id="PF13577"/>
    </source>
</evidence>
<dbReference type="GeneID" id="25777773"/>
<reference evidence="2 3" key="1">
    <citation type="journal article" date="2011" name="Genome Biol.">
        <title>Comparative genome sequence analysis underscores mycoparasitism as the ancestral life style of Trichoderma.</title>
        <authorList>
            <person name="Kubicek C.P."/>
            <person name="Herrera-Estrella A."/>
            <person name="Seidl-Seiboth V."/>
            <person name="Martinez D.A."/>
            <person name="Druzhinina I.S."/>
            <person name="Thon M."/>
            <person name="Zeilinger S."/>
            <person name="Casas-Flores S."/>
            <person name="Horwitz B.A."/>
            <person name="Mukherjee P.K."/>
            <person name="Mukherjee M."/>
            <person name="Kredics L."/>
            <person name="Alcaraz L.D."/>
            <person name="Aerts A."/>
            <person name="Antal Z."/>
            <person name="Atanasova L."/>
            <person name="Cervantes-Badillo M.G."/>
            <person name="Challacombe J."/>
            <person name="Chertkov O."/>
            <person name="McCluskey K."/>
            <person name="Coulpier F."/>
            <person name="Deshpande N."/>
            <person name="von Doehren H."/>
            <person name="Ebbole D.J."/>
            <person name="Esquivel-Naranjo E.U."/>
            <person name="Fekete E."/>
            <person name="Flipphi M."/>
            <person name="Glaser F."/>
            <person name="Gomez-Rodriguez E.Y."/>
            <person name="Gruber S."/>
            <person name="Han C."/>
            <person name="Henrissat B."/>
            <person name="Hermosa R."/>
            <person name="Hernandez-Onate M."/>
            <person name="Karaffa L."/>
            <person name="Kosti I."/>
            <person name="Le Crom S."/>
            <person name="Lindquist E."/>
            <person name="Lucas S."/>
            <person name="Luebeck M."/>
            <person name="Luebeck P.S."/>
            <person name="Margeot A."/>
            <person name="Metz B."/>
            <person name="Misra M."/>
            <person name="Nevalainen H."/>
            <person name="Omann M."/>
            <person name="Packer N."/>
            <person name="Perrone G."/>
            <person name="Uresti-Rivera E.E."/>
            <person name="Salamov A."/>
            <person name="Schmoll M."/>
            <person name="Seiboth B."/>
            <person name="Shapiro H."/>
            <person name="Sukno S."/>
            <person name="Tamayo-Ramos J.A."/>
            <person name="Tisch D."/>
            <person name="Wiest A."/>
            <person name="Wilkinson H.H."/>
            <person name="Zhang M."/>
            <person name="Coutinho P.M."/>
            <person name="Kenerley C.M."/>
            <person name="Monte E."/>
            <person name="Baker S.E."/>
            <person name="Grigoriev I.V."/>
        </authorList>
    </citation>
    <scope>NUCLEOTIDE SEQUENCE [LARGE SCALE GENOMIC DNA]</scope>
    <source>
        <strain evidence="3">ATCC 20476 / IMI 206040</strain>
    </source>
</reference>
<evidence type="ECO:0000313" key="2">
    <source>
        <dbReference type="EMBL" id="EHK47850.1"/>
    </source>
</evidence>
<dbReference type="InterPro" id="IPR037401">
    <property type="entry name" value="SnoaL-like"/>
</dbReference>
<dbReference type="OrthoDB" id="4456362at2759"/>
<comment type="caution">
    <text evidence="2">The sequence shown here is derived from an EMBL/GenBank/DDBJ whole genome shotgun (WGS) entry which is preliminary data.</text>
</comment>
<evidence type="ECO:0000313" key="3">
    <source>
        <dbReference type="Proteomes" id="UP000005426"/>
    </source>
</evidence>
<dbReference type="HOGENOM" id="CLU_106738_11_0_1"/>
<dbReference type="SUPFAM" id="SSF54427">
    <property type="entry name" value="NTF2-like"/>
    <property type="match status" value="1"/>
</dbReference>
<dbReference type="KEGG" id="tatv:25777773"/>
<dbReference type="EMBL" id="ABDG02000020">
    <property type="protein sequence ID" value="EHK47850.1"/>
    <property type="molecule type" value="Genomic_DNA"/>
</dbReference>
<dbReference type="AlphaFoldDB" id="G9NP65"/>
<dbReference type="Gene3D" id="3.10.450.50">
    <property type="match status" value="1"/>
</dbReference>
<protein>
    <recommendedName>
        <fullName evidence="1">SnoaL-like domain-containing protein</fullName>
    </recommendedName>
</protein>
<organism evidence="2 3">
    <name type="scientific">Hypocrea atroviridis (strain ATCC 20476 / IMI 206040)</name>
    <name type="common">Trichoderma atroviride</name>
    <dbReference type="NCBI Taxonomy" id="452589"/>
    <lineage>
        <taxon>Eukaryota</taxon>
        <taxon>Fungi</taxon>
        <taxon>Dikarya</taxon>
        <taxon>Ascomycota</taxon>
        <taxon>Pezizomycotina</taxon>
        <taxon>Sordariomycetes</taxon>
        <taxon>Hypocreomycetidae</taxon>
        <taxon>Hypocreales</taxon>
        <taxon>Hypocreaceae</taxon>
        <taxon>Trichoderma</taxon>
    </lineage>
</organism>